<dbReference type="InterPro" id="IPR052918">
    <property type="entry name" value="Motility_Chemotaxis_Reg"/>
</dbReference>
<dbReference type="Gene3D" id="2.60.40.10">
    <property type="entry name" value="Immunoglobulins"/>
    <property type="match status" value="1"/>
</dbReference>
<dbReference type="Proteomes" id="UP000298471">
    <property type="component" value="Unassembled WGS sequence"/>
</dbReference>
<dbReference type="InterPro" id="IPR022409">
    <property type="entry name" value="PKD/Chitinase_dom"/>
</dbReference>
<dbReference type="SMART" id="SM00089">
    <property type="entry name" value="PKD"/>
    <property type="match status" value="1"/>
</dbReference>
<evidence type="ECO:0000313" key="2">
    <source>
        <dbReference type="EMBL" id="TGE27262.1"/>
    </source>
</evidence>
<comment type="caution">
    <text evidence="2">The sequence shown here is derived from an EMBL/GenBank/DDBJ whole genome shotgun (WGS) entry which is preliminary data.</text>
</comment>
<dbReference type="EMBL" id="SRMB01000002">
    <property type="protein sequence ID" value="TGE27262.1"/>
    <property type="molecule type" value="Genomic_DNA"/>
</dbReference>
<protein>
    <submittedName>
        <fullName evidence="2">PKD domain-containing protein</fullName>
    </submittedName>
</protein>
<dbReference type="PANTHER" id="PTHR35580:SF1">
    <property type="entry name" value="PHYTASE-LIKE DOMAIN-CONTAINING PROTEIN"/>
    <property type="match status" value="1"/>
</dbReference>
<dbReference type="SUPFAM" id="SSF49299">
    <property type="entry name" value="PKD domain"/>
    <property type="match status" value="1"/>
</dbReference>
<dbReference type="Pfam" id="PF13585">
    <property type="entry name" value="CHU_C"/>
    <property type="match status" value="1"/>
</dbReference>
<dbReference type="InterPro" id="IPR057708">
    <property type="entry name" value="DUF7948"/>
</dbReference>
<dbReference type="OrthoDB" id="1652165at2"/>
<keyword evidence="3" id="KW-1185">Reference proteome</keyword>
<dbReference type="PANTHER" id="PTHR35580">
    <property type="entry name" value="CELL SURFACE GLYCOPROTEIN (S-LAYER PROTEIN)-LIKE PROTEIN"/>
    <property type="match status" value="1"/>
</dbReference>
<dbReference type="PROSITE" id="PS50093">
    <property type="entry name" value="PKD"/>
    <property type="match status" value="1"/>
</dbReference>
<dbReference type="AlphaFoldDB" id="A0A4Z0QEW3"/>
<evidence type="ECO:0000259" key="1">
    <source>
        <dbReference type="PROSITE" id="PS50093"/>
    </source>
</evidence>
<dbReference type="Pfam" id="PF18911">
    <property type="entry name" value="PKD_4"/>
    <property type="match status" value="1"/>
</dbReference>
<organism evidence="2 3">
    <name type="scientific">Hymenobacter metallicola</name>
    <dbReference type="NCBI Taxonomy" id="2563114"/>
    <lineage>
        <taxon>Bacteria</taxon>
        <taxon>Pseudomonadati</taxon>
        <taxon>Bacteroidota</taxon>
        <taxon>Cytophagia</taxon>
        <taxon>Cytophagales</taxon>
        <taxon>Hymenobacteraceae</taxon>
        <taxon>Hymenobacter</taxon>
    </lineage>
</organism>
<evidence type="ECO:0000313" key="3">
    <source>
        <dbReference type="Proteomes" id="UP000298471"/>
    </source>
</evidence>
<proteinExistence type="predicted"/>
<name>A0A4Z0QEW3_9BACT</name>
<dbReference type="CDD" id="cd00146">
    <property type="entry name" value="PKD"/>
    <property type="match status" value="1"/>
</dbReference>
<dbReference type="RefSeq" id="WP_135395162.1">
    <property type="nucleotide sequence ID" value="NZ_SRMB01000002.1"/>
</dbReference>
<reference evidence="2 3" key="1">
    <citation type="submission" date="2019-04" db="EMBL/GenBank/DDBJ databases">
        <authorList>
            <person name="Feng G."/>
            <person name="Zhang J."/>
            <person name="Zhu H."/>
        </authorList>
    </citation>
    <scope>NUCLEOTIDE SEQUENCE [LARGE SCALE GENOMIC DNA]</scope>
    <source>
        <strain evidence="2 3">9PBR-1</strain>
    </source>
</reference>
<accession>A0A4Z0QEW3</accession>
<sequence length="1160" mass="122925">MGRLSTLRILLLLAFLLPELPGWARPASEVPGRTLEFTENKGQWNSRVRYLAEVPGGRLFLENRGFTYAFIDPKAVEQQHEHTATPNRVRAHAYSMTFEGGNAKPTFVPTEATTDKRNYFQGSDARHWASGVQAFRRVRYENIYAGISAQLYENSSARLEYDFHLQPGANPAQIRLRYAGADKLSLQQGNLVIQTGVGSVTEQAPQAWQRLGDTRIPVSCAYVLQGNVVSFRLGKYDPKLPLVIDPTVIFSSFTGATGDNWGFTATYDQQGNMYSGGIIKQLSFPVSPGAYDVSFNGIWDIAIIKYNTAATGAASRLYATYLGGDSTEAPHSLVVNSAGELVVMGSSGSQNYPTTPGAFDATFNGGPRINKLNALHYGNGSDIVVSKLSADGSKLTASTFLGGTDTDGLMLLNAGALVHNYGDQFRGDVITDGSGNVYLTSATTSVNFPLASTTSIQSRNAGGYDAVVCKLSPDLKTLLWSTYLGGTATDAAYSIQLDAKRDVYVSGGTTSTNFPTTPGSYKPQHPTNDADGFVAHISADGTRIEQATYLGTSSYDQAYFVQLDAAANVYVLGQTSGTYPATAGLYATPNGRQFVQKLDPTLTRSLYATQFGGINPSLNTLLSPTAFLVDDCERIYVCGWGGTTNNGFFGGTTSGLPVTPGAIQPTTDGSDFYLAQFTPGMKALEYATFFGEQGGRAEHVDGGTSRFDKRGLVYQAVCGGCNGGFGSSSSGFPTLPGASFSTINGSINCNNAAFKIDFGTRLADPGPSRYVCVSAGPVVLGGSPAGGTWTGPGVSLGANGSYQFTPSAALVGANTLTYSVASTGVCISSRTLRMTVTPDVAPVFTPIPPQCISSTVPVQLTATPPGGTFSGTGVAGSTFNPAQAKVGTHTLTYSFPGDTTRCGAVTQTVVVNQLPDVEAGPNLTLCAYETASLQLTGASPAGGTWSGQGVTPSGLFTPPNTNNRGAIITLTYTINSNGCSNTDTRTVLLAPSPETNVALSVPACEAAPQYTGLAPFTCTFAPILPGGTYQWSFGDGSTPSTLANPSHVYEKPGQYSVQLTARYSNCEVVTQFAPVIVGEVFIPNIITPNADQKDLNEQFVPVFSCQPASLQIFNRWGAKLYETSTYRNDWRGENLPDGVYYYLLRDQDGRTAKGWVEVKR</sequence>
<dbReference type="InterPro" id="IPR013783">
    <property type="entry name" value="Ig-like_fold"/>
</dbReference>
<feature type="domain" description="PKD" evidence="1">
    <location>
        <begin position="1025"/>
        <end position="1061"/>
    </location>
</feature>
<dbReference type="InterPro" id="IPR000601">
    <property type="entry name" value="PKD_dom"/>
</dbReference>
<dbReference type="InterPro" id="IPR035986">
    <property type="entry name" value="PKD_dom_sf"/>
</dbReference>
<gene>
    <name evidence="2" type="ORF">E5K02_12780</name>
</gene>
<dbReference type="Pfam" id="PF25778">
    <property type="entry name" value="DUF7948"/>
    <property type="match status" value="1"/>
</dbReference>